<comment type="similarity">
    <text evidence="2">Belongs to the acetate uptake transporter (AceTr) (TC 2.A.96) family.</text>
</comment>
<dbReference type="GO" id="GO:0015123">
    <property type="term" value="F:acetate transmembrane transporter activity"/>
    <property type="evidence" value="ECO:0007669"/>
    <property type="project" value="TreeGrafter"/>
</dbReference>
<comment type="subcellular location">
    <subcellularLocation>
        <location evidence="1">Membrane</location>
        <topology evidence="1">Multi-pass membrane protein</topology>
    </subcellularLocation>
</comment>
<dbReference type="Proteomes" id="UP000095038">
    <property type="component" value="Unassembled WGS sequence"/>
</dbReference>
<feature type="transmembrane region" description="Helical" evidence="6">
    <location>
        <begin position="64"/>
        <end position="82"/>
    </location>
</feature>
<sequence length="185" mass="19898">KPANPLPMGLAAFAGTAFVLSCSNANCLDLSIPNIAAPMSYFFGGFVLGLAGLLAFFQGDTYTSSVFVPFAAFWMSWAAINTESFGVLSAYSNDSEQLGNALGFYLLSWAILCLFLWICTFKGRVDFFLLIGMVFLLFLVLSIANFTGSANVTKAGGVIGIIVAAMAWYIMYTELATTDNSYINI</sequence>
<feature type="non-terminal residue" evidence="7">
    <location>
        <position position="185"/>
    </location>
</feature>
<evidence type="ECO:0000256" key="4">
    <source>
        <dbReference type="ARBA" id="ARBA00022989"/>
    </source>
</evidence>
<dbReference type="GeneID" id="30963528"/>
<evidence type="ECO:0008006" key="9">
    <source>
        <dbReference type="Google" id="ProtNLM"/>
    </source>
</evidence>
<evidence type="ECO:0000256" key="1">
    <source>
        <dbReference type="ARBA" id="ARBA00004141"/>
    </source>
</evidence>
<keyword evidence="4 6" id="KW-1133">Transmembrane helix</keyword>
<accession>A0A1D2VDP5</accession>
<keyword evidence="3 6" id="KW-0812">Transmembrane</keyword>
<keyword evidence="5 6" id="KW-0472">Membrane</keyword>
<feature type="non-terminal residue" evidence="7">
    <location>
        <position position="1"/>
    </location>
</feature>
<dbReference type="AlphaFoldDB" id="A0A1D2VDP5"/>
<dbReference type="InterPro" id="IPR051633">
    <property type="entry name" value="AceTr"/>
</dbReference>
<evidence type="ECO:0000313" key="8">
    <source>
        <dbReference type="Proteomes" id="UP000095038"/>
    </source>
</evidence>
<dbReference type="STRING" id="1344418.A0A1D2VDP5"/>
<gene>
    <name evidence="7" type="ORF">ASCRUDRAFT_25518</name>
</gene>
<evidence type="ECO:0000313" key="7">
    <source>
        <dbReference type="EMBL" id="ODV59814.1"/>
    </source>
</evidence>
<dbReference type="EMBL" id="KV454484">
    <property type="protein sequence ID" value="ODV59814.1"/>
    <property type="molecule type" value="Genomic_DNA"/>
</dbReference>
<dbReference type="PANTHER" id="PTHR31123">
    <property type="entry name" value="ACCUMULATION OF DYADS PROTEIN 2-RELATED"/>
    <property type="match status" value="1"/>
</dbReference>
<keyword evidence="8" id="KW-1185">Reference proteome</keyword>
<feature type="transmembrane region" description="Helical" evidence="6">
    <location>
        <begin position="35"/>
        <end position="57"/>
    </location>
</feature>
<dbReference type="GO" id="GO:0005886">
    <property type="term" value="C:plasma membrane"/>
    <property type="evidence" value="ECO:0007669"/>
    <property type="project" value="TreeGrafter"/>
</dbReference>
<dbReference type="InterPro" id="IPR000791">
    <property type="entry name" value="Gpr1/Fun34/SatP-like"/>
</dbReference>
<dbReference type="InParanoid" id="A0A1D2VDP5"/>
<dbReference type="Pfam" id="PF01184">
    <property type="entry name" value="Gpr1_Fun34_YaaH"/>
    <property type="match status" value="1"/>
</dbReference>
<evidence type="ECO:0000256" key="6">
    <source>
        <dbReference type="SAM" id="Phobius"/>
    </source>
</evidence>
<name>A0A1D2VDP5_9ASCO</name>
<dbReference type="PANTHER" id="PTHR31123:SF1">
    <property type="entry name" value="ACCUMULATION OF DYADS PROTEIN 2-RELATED"/>
    <property type="match status" value="1"/>
</dbReference>
<feature type="transmembrane region" description="Helical" evidence="6">
    <location>
        <begin position="102"/>
        <end position="120"/>
    </location>
</feature>
<feature type="transmembrane region" description="Helical" evidence="6">
    <location>
        <begin position="152"/>
        <end position="172"/>
    </location>
</feature>
<reference evidence="8" key="1">
    <citation type="submission" date="2016-05" db="EMBL/GenBank/DDBJ databases">
        <title>Comparative genomics of biotechnologically important yeasts.</title>
        <authorList>
            <consortium name="DOE Joint Genome Institute"/>
            <person name="Riley R."/>
            <person name="Haridas S."/>
            <person name="Wolfe K.H."/>
            <person name="Lopes M.R."/>
            <person name="Hittinger C.T."/>
            <person name="Goker M."/>
            <person name="Salamov A."/>
            <person name="Wisecaver J."/>
            <person name="Long T.M."/>
            <person name="Aerts A.L."/>
            <person name="Barry K."/>
            <person name="Choi C."/>
            <person name="Clum A."/>
            <person name="Coughlan A.Y."/>
            <person name="Deshpande S."/>
            <person name="Douglass A.P."/>
            <person name="Hanson S.J."/>
            <person name="Klenk H.-P."/>
            <person name="Labutti K."/>
            <person name="Lapidus A."/>
            <person name="Lindquist E."/>
            <person name="Lipzen A."/>
            <person name="Meier-Kolthoff J.P."/>
            <person name="Ohm R.A."/>
            <person name="Otillar R.P."/>
            <person name="Pangilinan J."/>
            <person name="Peng Y."/>
            <person name="Rokas A."/>
            <person name="Rosa C.A."/>
            <person name="Scheuner C."/>
            <person name="Sibirny A.A."/>
            <person name="Slot J.C."/>
            <person name="Stielow J.B."/>
            <person name="Sun H."/>
            <person name="Kurtzman C.P."/>
            <person name="Blackwell M."/>
            <person name="Grigoriev I.V."/>
            <person name="Jeffries T.W."/>
        </authorList>
    </citation>
    <scope>NUCLEOTIDE SEQUENCE [LARGE SCALE GENOMIC DNA]</scope>
    <source>
        <strain evidence="8">DSM 1968</strain>
    </source>
</reference>
<protein>
    <recommendedName>
        <fullName evidence="9">GPR1/FUN34/yaaH family-domain-containing protein</fullName>
    </recommendedName>
</protein>
<evidence type="ECO:0000256" key="5">
    <source>
        <dbReference type="ARBA" id="ARBA00023136"/>
    </source>
</evidence>
<dbReference type="OrthoDB" id="3648309at2759"/>
<dbReference type="RefSeq" id="XP_020046121.1">
    <property type="nucleotide sequence ID" value="XM_020189892.1"/>
</dbReference>
<evidence type="ECO:0000256" key="2">
    <source>
        <dbReference type="ARBA" id="ARBA00005587"/>
    </source>
</evidence>
<evidence type="ECO:0000256" key="3">
    <source>
        <dbReference type="ARBA" id="ARBA00022692"/>
    </source>
</evidence>
<organism evidence="7 8">
    <name type="scientific">Ascoidea rubescens DSM 1968</name>
    <dbReference type="NCBI Taxonomy" id="1344418"/>
    <lineage>
        <taxon>Eukaryota</taxon>
        <taxon>Fungi</taxon>
        <taxon>Dikarya</taxon>
        <taxon>Ascomycota</taxon>
        <taxon>Saccharomycotina</taxon>
        <taxon>Saccharomycetes</taxon>
        <taxon>Ascoideaceae</taxon>
        <taxon>Ascoidea</taxon>
    </lineage>
</organism>
<proteinExistence type="inferred from homology"/>
<dbReference type="NCBIfam" id="NF038013">
    <property type="entry name" value="AceTr_1"/>
    <property type="match status" value="1"/>
</dbReference>
<feature type="transmembrane region" description="Helical" evidence="6">
    <location>
        <begin position="127"/>
        <end position="146"/>
    </location>
</feature>